<gene>
    <name evidence="3" type="ORF">AVL62_13570</name>
</gene>
<dbReference type="OrthoDB" id="5519470at2"/>
<sequence>MTQRHPDGSGDDDLVLHLGREELVVRQRFETLSIANDVAIGVWFLVGSVLFFSESTATAGTWLFVIGSAQMLVRPVIRLTRRVRLQRYRPGGAGSEHAFDF</sequence>
<dbReference type="AlphaFoldDB" id="A0A0W8IBY6"/>
<proteinExistence type="predicted"/>
<dbReference type="EMBL" id="LQBL01000005">
    <property type="protein sequence ID" value="KUG57447.1"/>
    <property type="molecule type" value="Genomic_DNA"/>
</dbReference>
<accession>A0A0W8IBY6</accession>
<organism evidence="3 4">
    <name type="scientific">Serinicoccus chungangensis</name>
    <dbReference type="NCBI Taxonomy" id="767452"/>
    <lineage>
        <taxon>Bacteria</taxon>
        <taxon>Bacillati</taxon>
        <taxon>Actinomycetota</taxon>
        <taxon>Actinomycetes</taxon>
        <taxon>Micrococcales</taxon>
        <taxon>Ornithinimicrobiaceae</taxon>
        <taxon>Serinicoccus</taxon>
    </lineage>
</organism>
<dbReference type="Pfam" id="PF14145">
    <property type="entry name" value="YrhK"/>
    <property type="match status" value="1"/>
</dbReference>
<dbReference type="InterPro" id="IPR025424">
    <property type="entry name" value="YrhK_domain"/>
</dbReference>
<keyword evidence="4" id="KW-1185">Reference proteome</keyword>
<evidence type="ECO:0000313" key="3">
    <source>
        <dbReference type="EMBL" id="KUG57447.1"/>
    </source>
</evidence>
<feature type="transmembrane region" description="Helical" evidence="1">
    <location>
        <begin position="34"/>
        <end position="53"/>
    </location>
</feature>
<feature type="domain" description="YrhK" evidence="2">
    <location>
        <begin position="27"/>
        <end position="82"/>
    </location>
</feature>
<name>A0A0W8IBY6_9MICO</name>
<dbReference type="Proteomes" id="UP000054837">
    <property type="component" value="Unassembled WGS sequence"/>
</dbReference>
<keyword evidence="1" id="KW-1133">Transmembrane helix</keyword>
<reference evidence="3 4" key="1">
    <citation type="submission" date="2015-12" db="EMBL/GenBank/DDBJ databases">
        <title>Serinicoccus chungangenesis strain CD08_5 genome sequencing and assembly.</title>
        <authorList>
            <person name="Chander A.M."/>
            <person name="Kaur G."/>
            <person name="Nair G.R."/>
            <person name="Dhawan D.K."/>
            <person name="Kochhar R.K."/>
            <person name="Mayilraj S."/>
            <person name="Bhadada S.K."/>
        </authorList>
    </citation>
    <scope>NUCLEOTIDE SEQUENCE [LARGE SCALE GENOMIC DNA]</scope>
    <source>
        <strain evidence="3 4">CD08_5</strain>
    </source>
</reference>
<comment type="caution">
    <text evidence="3">The sequence shown here is derived from an EMBL/GenBank/DDBJ whole genome shotgun (WGS) entry which is preliminary data.</text>
</comment>
<dbReference type="RefSeq" id="WP_058890282.1">
    <property type="nucleotide sequence ID" value="NZ_LQBL01000005.1"/>
</dbReference>
<keyword evidence="1" id="KW-0472">Membrane</keyword>
<protein>
    <recommendedName>
        <fullName evidence="2">YrhK domain-containing protein</fullName>
    </recommendedName>
</protein>
<dbReference type="STRING" id="767452.AVL62_13570"/>
<keyword evidence="1" id="KW-0812">Transmembrane</keyword>
<evidence type="ECO:0000313" key="4">
    <source>
        <dbReference type="Proteomes" id="UP000054837"/>
    </source>
</evidence>
<evidence type="ECO:0000256" key="1">
    <source>
        <dbReference type="SAM" id="Phobius"/>
    </source>
</evidence>
<feature type="transmembrane region" description="Helical" evidence="1">
    <location>
        <begin position="59"/>
        <end position="77"/>
    </location>
</feature>
<evidence type="ECO:0000259" key="2">
    <source>
        <dbReference type="Pfam" id="PF14145"/>
    </source>
</evidence>